<proteinExistence type="predicted"/>
<evidence type="ECO:0000313" key="2">
    <source>
        <dbReference type="EMBL" id="MCI66288.1"/>
    </source>
</evidence>
<protein>
    <submittedName>
        <fullName evidence="2">Uncharacterized protein</fullName>
    </submittedName>
</protein>
<evidence type="ECO:0000256" key="1">
    <source>
        <dbReference type="SAM" id="SignalP"/>
    </source>
</evidence>
<feature type="signal peptide" evidence="1">
    <location>
        <begin position="1"/>
        <end position="24"/>
    </location>
</feature>
<feature type="non-terminal residue" evidence="2">
    <location>
        <position position="1"/>
    </location>
</feature>
<comment type="caution">
    <text evidence="2">The sequence shown here is derived from an EMBL/GenBank/DDBJ whole genome shotgun (WGS) entry which is preliminary data.</text>
</comment>
<feature type="chain" id="PRO_5017321185" evidence="1">
    <location>
        <begin position="25"/>
        <end position="51"/>
    </location>
</feature>
<reference evidence="2 3" key="1">
    <citation type="journal article" date="2018" name="Front. Plant Sci.">
        <title>Red Clover (Trifolium pratense) and Zigzag Clover (T. medium) - A Picture of Genomic Similarities and Differences.</title>
        <authorList>
            <person name="Dluhosova J."/>
            <person name="Istvanek J."/>
            <person name="Nedelnik J."/>
            <person name="Repkova J."/>
        </authorList>
    </citation>
    <scope>NUCLEOTIDE SEQUENCE [LARGE SCALE GENOMIC DNA]</scope>
    <source>
        <strain evidence="3">cv. 10/8</strain>
        <tissue evidence="2">Leaf</tissue>
    </source>
</reference>
<accession>A0A392TZH0</accession>
<dbReference type="Proteomes" id="UP000265520">
    <property type="component" value="Unassembled WGS sequence"/>
</dbReference>
<dbReference type="AlphaFoldDB" id="A0A392TZH0"/>
<name>A0A392TZH0_9FABA</name>
<keyword evidence="1" id="KW-0732">Signal</keyword>
<sequence length="51" mass="5446">LLFSNLFCRSLTLVLLSRYRVTVGVNGLFFCSRSDASVGIAGTTGIGSFKT</sequence>
<keyword evidence="3" id="KW-1185">Reference proteome</keyword>
<dbReference type="EMBL" id="LXQA010692624">
    <property type="protein sequence ID" value="MCI66288.1"/>
    <property type="molecule type" value="Genomic_DNA"/>
</dbReference>
<evidence type="ECO:0000313" key="3">
    <source>
        <dbReference type="Proteomes" id="UP000265520"/>
    </source>
</evidence>
<organism evidence="2 3">
    <name type="scientific">Trifolium medium</name>
    <dbReference type="NCBI Taxonomy" id="97028"/>
    <lineage>
        <taxon>Eukaryota</taxon>
        <taxon>Viridiplantae</taxon>
        <taxon>Streptophyta</taxon>
        <taxon>Embryophyta</taxon>
        <taxon>Tracheophyta</taxon>
        <taxon>Spermatophyta</taxon>
        <taxon>Magnoliopsida</taxon>
        <taxon>eudicotyledons</taxon>
        <taxon>Gunneridae</taxon>
        <taxon>Pentapetalae</taxon>
        <taxon>rosids</taxon>
        <taxon>fabids</taxon>
        <taxon>Fabales</taxon>
        <taxon>Fabaceae</taxon>
        <taxon>Papilionoideae</taxon>
        <taxon>50 kb inversion clade</taxon>
        <taxon>NPAAA clade</taxon>
        <taxon>Hologalegina</taxon>
        <taxon>IRL clade</taxon>
        <taxon>Trifolieae</taxon>
        <taxon>Trifolium</taxon>
    </lineage>
</organism>